<evidence type="ECO:0000313" key="4">
    <source>
        <dbReference type="Proteomes" id="UP001215598"/>
    </source>
</evidence>
<organism evidence="3 4">
    <name type="scientific">Mycena metata</name>
    <dbReference type="NCBI Taxonomy" id="1033252"/>
    <lineage>
        <taxon>Eukaryota</taxon>
        <taxon>Fungi</taxon>
        <taxon>Dikarya</taxon>
        <taxon>Basidiomycota</taxon>
        <taxon>Agaricomycotina</taxon>
        <taxon>Agaricomycetes</taxon>
        <taxon>Agaricomycetidae</taxon>
        <taxon>Agaricales</taxon>
        <taxon>Marasmiineae</taxon>
        <taxon>Mycenaceae</taxon>
        <taxon>Mycena</taxon>
    </lineage>
</organism>
<dbReference type="Proteomes" id="UP001215598">
    <property type="component" value="Unassembled WGS sequence"/>
</dbReference>
<gene>
    <name evidence="3" type="ORF">B0H16DRAFT_1624929</name>
</gene>
<evidence type="ECO:0000313" key="3">
    <source>
        <dbReference type="EMBL" id="KAJ7712437.1"/>
    </source>
</evidence>
<dbReference type="Pfam" id="PF21034">
    <property type="entry name" value="BCAS3_WD40"/>
    <property type="match status" value="1"/>
</dbReference>
<dbReference type="GO" id="GO:0005737">
    <property type="term" value="C:cytoplasm"/>
    <property type="evidence" value="ECO:0007669"/>
    <property type="project" value="TreeGrafter"/>
</dbReference>
<dbReference type="InterPro" id="IPR048382">
    <property type="entry name" value="BCAS3_WD40"/>
</dbReference>
<evidence type="ECO:0000259" key="2">
    <source>
        <dbReference type="Pfam" id="PF21034"/>
    </source>
</evidence>
<feature type="region of interest" description="Disordered" evidence="1">
    <location>
        <begin position="1082"/>
        <end position="1110"/>
    </location>
</feature>
<dbReference type="AlphaFoldDB" id="A0AAD7MDL3"/>
<feature type="compositionally biased region" description="Pro residues" evidence="1">
    <location>
        <begin position="494"/>
        <end position="503"/>
    </location>
</feature>
<protein>
    <recommendedName>
        <fullName evidence="2">BCAS3 WD40 domain-containing protein</fullName>
    </recommendedName>
</protein>
<comment type="caution">
    <text evidence="3">The sequence shown here is derived from an EMBL/GenBank/DDBJ whole genome shotgun (WGS) entry which is preliminary data.</text>
</comment>
<feature type="region of interest" description="Disordered" evidence="1">
    <location>
        <begin position="443"/>
        <end position="504"/>
    </location>
</feature>
<feature type="domain" description="BCAS3 WD40" evidence="2">
    <location>
        <begin position="653"/>
        <end position="711"/>
    </location>
</feature>
<dbReference type="PANTHER" id="PTHR13268">
    <property type="entry name" value="BREAST CARCINOMA AMPLIFIED SEQUENCE 3"/>
    <property type="match status" value="1"/>
</dbReference>
<feature type="region of interest" description="Disordered" evidence="1">
    <location>
        <begin position="1141"/>
        <end position="1176"/>
    </location>
</feature>
<accession>A0AAD7MDL3</accession>
<name>A0AAD7MDL3_9AGAR</name>
<feature type="compositionally biased region" description="Polar residues" evidence="1">
    <location>
        <begin position="1147"/>
        <end position="1165"/>
    </location>
</feature>
<dbReference type="GO" id="GO:0006914">
    <property type="term" value="P:autophagy"/>
    <property type="evidence" value="ECO:0007669"/>
    <property type="project" value="InterPro"/>
</dbReference>
<evidence type="ECO:0000256" key="1">
    <source>
        <dbReference type="SAM" id="MobiDB-lite"/>
    </source>
</evidence>
<dbReference type="PANTHER" id="PTHR13268:SF0">
    <property type="entry name" value="BCAS3 MICROTUBULE ASSOCIATED CELL MIGRATION FACTOR"/>
    <property type="match status" value="1"/>
</dbReference>
<sequence length="1243" mass="130332">MGTLRITAPAVPLELEMGMHPQEERGDATEEVPTGTLIDMQDEAEEAYVHQPAVVVREVEVAPRAAAALEPVPTPAPAGVHIEPEAPREAGFERKPRRRRSTPAETPVPSAQVHGQQAHLRAPEAPRHPPPRALSALSHTLRALAASTQAVTSTATAYAQSHSYLSGPSYSPHSQRATAQPYDAREGGHEDEEPILGARWDEVLDGSASPPTPRRLLTLTYAAGVQIWDTTALGGVSELLNLRIQPPTPIAAAAGASRARSSVDTLRAVEASPVRVGRDEGSPVRIRGEVKDKSGREGKGKEGEAQEMHGPILGACVLPLTGVGGKGKGGKKVTEGGLDLAILTPHALYIYALNEGRVVAQCSFPLASPARTPSKDPQHTYGGRGGSEGRESDIGLPCEFAATERVVVVTTHNPPALVILERPSLSVLHIIPASALAVRYLPSAPPSDTSSRRSSYAGASPPFSGTPPPYSHIHSNPTTSPPNAVPVNGVNPTSPTPPPPPTPTFALHGRLLAFLAPAPTASSPIGADAAPLATWGRSIGRFFSRSAPAATAIAASVFAAAGSPPLAGVASAVGAGSGSGADAWVRVVDLGGLWQTRDGQRGQGDALGLRDVHAFEAGRAAVDGLGAGVWVLRPLPSLGVLSGHQVDPLPAPAQVYALRRGRTGAVVEAVASARDGRFVALATRRRTVHVFAVNPYGGRADVRSHLGARVRDAEIADGMVGVNEGQMTEVHALVRIRLPSPKQQHQHQPGGENEKASPPAAPLAITFVSASTNSVGTGLRSPVSPSSPTSTSSGVQDVLVFDPADGVLSLRRITLALEVPHPVGLPISVSLPAARMAGLSMSASPPGYVYAGVGAPTSYARGHGQHGSPGGASADTPGAELGGREAVVATWSLRRRRGWAEIRRTEAGELGLTSGGRPVKQDWLAQAELSTFASAPRVLPRAIYLSHQFSFHTLGEDYHALIRRYQFAIGGAKIEVRREVEVSAFSNVGTGAGSGEAFVEGFGSSSSPREIRRRSRASSSFDEPLASALAGVAHYRDVRPPPVLPMLPNGSPSSFRSSMPVRAVAGLGDGVAEGLGRLRREMRHQRQKQLARSPPVKRTMGGGGDDVDASVPLEFDEEDEDFAVPPNTGADEVFLRVHADREDDDALSSTSRNEESVASISTPATSAHPLEDEERMEMDLDAGEGEWHGWAPEDKLAVEEAEGFDDISVVGFLDEEQAAMQAEAARRKNVAAAGLRGRKKRRS</sequence>
<feature type="region of interest" description="Disordered" evidence="1">
    <location>
        <begin position="368"/>
        <end position="394"/>
    </location>
</feature>
<feature type="region of interest" description="Disordered" evidence="1">
    <location>
        <begin position="70"/>
        <end position="133"/>
    </location>
</feature>
<dbReference type="InterPro" id="IPR045142">
    <property type="entry name" value="BCAS3-like"/>
</dbReference>
<dbReference type="EMBL" id="JARKIB010000366">
    <property type="protein sequence ID" value="KAJ7712437.1"/>
    <property type="molecule type" value="Genomic_DNA"/>
</dbReference>
<feature type="compositionally biased region" description="Basic and acidic residues" evidence="1">
    <location>
        <begin position="82"/>
        <end position="94"/>
    </location>
</feature>
<reference evidence="3" key="1">
    <citation type="submission" date="2023-03" db="EMBL/GenBank/DDBJ databases">
        <title>Massive genome expansion in bonnet fungi (Mycena s.s.) driven by repeated elements and novel gene families across ecological guilds.</title>
        <authorList>
            <consortium name="Lawrence Berkeley National Laboratory"/>
            <person name="Harder C.B."/>
            <person name="Miyauchi S."/>
            <person name="Viragh M."/>
            <person name="Kuo A."/>
            <person name="Thoen E."/>
            <person name="Andreopoulos B."/>
            <person name="Lu D."/>
            <person name="Skrede I."/>
            <person name="Drula E."/>
            <person name="Henrissat B."/>
            <person name="Morin E."/>
            <person name="Kohler A."/>
            <person name="Barry K."/>
            <person name="LaButti K."/>
            <person name="Morin E."/>
            <person name="Salamov A."/>
            <person name="Lipzen A."/>
            <person name="Mereny Z."/>
            <person name="Hegedus B."/>
            <person name="Baldrian P."/>
            <person name="Stursova M."/>
            <person name="Weitz H."/>
            <person name="Taylor A."/>
            <person name="Grigoriev I.V."/>
            <person name="Nagy L.G."/>
            <person name="Martin F."/>
            <person name="Kauserud H."/>
        </authorList>
    </citation>
    <scope>NUCLEOTIDE SEQUENCE</scope>
    <source>
        <strain evidence="3">CBHHK182m</strain>
    </source>
</reference>
<proteinExistence type="predicted"/>
<dbReference type="GO" id="GO:0042594">
    <property type="term" value="P:response to starvation"/>
    <property type="evidence" value="ECO:0007669"/>
    <property type="project" value="TreeGrafter"/>
</dbReference>
<keyword evidence="4" id="KW-1185">Reference proteome</keyword>